<dbReference type="PANTHER" id="PTHR11473">
    <property type="entry name" value="AROMATIC AMINO ACID HYDROXYLASE"/>
    <property type="match status" value="1"/>
</dbReference>
<dbReference type="CDD" id="cd04880">
    <property type="entry name" value="ACT_AAAH-PDT-like"/>
    <property type="match status" value="1"/>
</dbReference>
<dbReference type="PANTHER" id="PTHR11473:SF24">
    <property type="entry name" value="PHENYLALANINE-4-HYDROXYLASE"/>
    <property type="match status" value="1"/>
</dbReference>
<dbReference type="EMBL" id="HBGH01015656">
    <property type="protein sequence ID" value="CAD9236625.1"/>
    <property type="molecule type" value="Transcribed_RNA"/>
</dbReference>
<gene>
    <name evidence="12" type="ORF">CCAE0312_LOCUS8722</name>
</gene>
<reference evidence="12" key="1">
    <citation type="submission" date="2021-01" db="EMBL/GenBank/DDBJ databases">
        <authorList>
            <person name="Corre E."/>
            <person name="Pelletier E."/>
            <person name="Niang G."/>
            <person name="Scheremetjew M."/>
            <person name="Finn R."/>
            <person name="Kale V."/>
            <person name="Holt S."/>
            <person name="Cochrane G."/>
            <person name="Meng A."/>
            <person name="Brown T."/>
            <person name="Cohen L."/>
        </authorList>
    </citation>
    <scope>NUCLEOTIDE SEQUENCE</scope>
    <source>
        <strain evidence="12">SAG 36.94</strain>
    </source>
</reference>
<dbReference type="InterPro" id="IPR019774">
    <property type="entry name" value="Aromatic-AA_hydroxylase_C"/>
</dbReference>
<feature type="domain" description="ACT" evidence="11">
    <location>
        <begin position="16"/>
        <end position="97"/>
    </location>
</feature>
<dbReference type="PROSITE" id="PS00367">
    <property type="entry name" value="BH4_AAA_HYDROXYL_1"/>
    <property type="match status" value="1"/>
</dbReference>
<evidence type="ECO:0000256" key="3">
    <source>
        <dbReference type="ARBA" id="ARBA00011995"/>
    </source>
</evidence>
<dbReference type="GO" id="GO:0004505">
    <property type="term" value="F:phenylalanine 4-monooxygenase activity"/>
    <property type="evidence" value="ECO:0007669"/>
    <property type="project" value="UniProtKB-EC"/>
</dbReference>
<proteinExistence type="inferred from homology"/>
<dbReference type="GO" id="GO:0009094">
    <property type="term" value="P:L-phenylalanine biosynthetic process"/>
    <property type="evidence" value="ECO:0007669"/>
    <property type="project" value="InterPro"/>
</dbReference>
<dbReference type="GO" id="GO:0005506">
    <property type="term" value="F:iron ion binding"/>
    <property type="evidence" value="ECO:0007669"/>
    <property type="project" value="InterPro"/>
</dbReference>
<dbReference type="InterPro" id="IPR018528">
    <property type="entry name" value="Preph_deHydtase_CS"/>
</dbReference>
<dbReference type="InterPro" id="IPR036329">
    <property type="entry name" value="Aro-AA_hydroxylase_C_sf"/>
</dbReference>
<keyword evidence="4 8" id="KW-0479">Metal-binding</keyword>
<evidence type="ECO:0000256" key="2">
    <source>
        <dbReference type="ARBA" id="ARBA00009712"/>
    </source>
</evidence>
<sequence length="441" mass="49728">MAWRNFLRGMSSGLVSISVTLADRPGALKRVLSLFDERSVNLSRIESRPSRRAGRGFYDILVESRVEVENEKAAVAGAVGKLEGLGYSITLLNRETDTVGGVGVPWFPRRLRDLDEFADHVLSFGSELESNHPGFLDEQYRERRRAIAERAKSFRTGDALPDVEYTPEEHATWRTVYEEVRNAREQFACEEVRHIFPLLERNCGFGPNRIPQLRQVSEFMKDCTGWTLRPVSGLLSSRDFLNGLAFRVFHSTQYIRHSSTPLYTPEPDICHELLGHVPMLCDPDFAAFSQEIGLASLAVSDEDIEKLAKCYWFSVEFGLCKEGNNTVKAYGAGLLSSFGEIRHAMQGDNTKIDWDPSVACNTPYPITEYQPTYFVAEDFSNATEKLRMFAFSLKRPFSVYYNAYTQSIEILDSKEKLAHMAGDVSRDVSVLASALSRMGCC</sequence>
<dbReference type="InterPro" id="IPR045865">
    <property type="entry name" value="ACT-like_dom_sf"/>
</dbReference>
<comment type="similarity">
    <text evidence="2">Belongs to the biopterin-dependent aromatic amino acid hydroxylase family.</text>
</comment>
<evidence type="ECO:0000256" key="5">
    <source>
        <dbReference type="ARBA" id="ARBA00023002"/>
    </source>
</evidence>
<evidence type="ECO:0000259" key="11">
    <source>
        <dbReference type="PROSITE" id="PS51671"/>
    </source>
</evidence>
<dbReference type="PROSITE" id="PS00858">
    <property type="entry name" value="PREPHENATE_DEHYDR_2"/>
    <property type="match status" value="1"/>
</dbReference>
<dbReference type="InterPro" id="IPR019773">
    <property type="entry name" value="Tyrosine_3-monooxygenase-like"/>
</dbReference>
<evidence type="ECO:0000256" key="6">
    <source>
        <dbReference type="ARBA" id="ARBA00023004"/>
    </source>
</evidence>
<dbReference type="EC" id="1.14.16.1" evidence="3"/>
<dbReference type="SUPFAM" id="SSF55021">
    <property type="entry name" value="ACT-like"/>
    <property type="match status" value="1"/>
</dbReference>
<dbReference type="PIRSF" id="PIRSF000336">
    <property type="entry name" value="TH"/>
    <property type="match status" value="1"/>
</dbReference>
<comment type="cofactor">
    <cofactor evidence="1 9">
        <name>Fe(2+)</name>
        <dbReference type="ChEBI" id="CHEBI:29033"/>
    </cofactor>
</comment>
<dbReference type="Gene3D" id="1.10.800.10">
    <property type="entry name" value="Aromatic amino acid hydroxylase"/>
    <property type="match status" value="1"/>
</dbReference>
<dbReference type="SUPFAM" id="SSF56534">
    <property type="entry name" value="Aromatic aminoacid monoxygenases, catalytic and oligomerization domains"/>
    <property type="match status" value="1"/>
</dbReference>
<dbReference type="Pfam" id="PF01842">
    <property type="entry name" value="ACT"/>
    <property type="match status" value="1"/>
</dbReference>
<dbReference type="PROSITE" id="PS51410">
    <property type="entry name" value="BH4_AAA_HYDROXYL_2"/>
    <property type="match status" value="1"/>
</dbReference>
<keyword evidence="7" id="KW-0503">Monooxygenase</keyword>
<accession>A0A7S1THL2</accession>
<dbReference type="InterPro" id="IPR001273">
    <property type="entry name" value="ArAA_hydroxylase"/>
</dbReference>
<dbReference type="AlphaFoldDB" id="A0A7S1THL2"/>
<dbReference type="Pfam" id="PF00351">
    <property type="entry name" value="Biopterin_H"/>
    <property type="match status" value="1"/>
</dbReference>
<dbReference type="GO" id="GO:0004664">
    <property type="term" value="F:prephenate dehydratase activity"/>
    <property type="evidence" value="ECO:0007669"/>
    <property type="project" value="InterPro"/>
</dbReference>
<dbReference type="InterPro" id="IPR018301">
    <property type="entry name" value="ArAA_hydroxylase_Fe/CU_BS"/>
</dbReference>
<feature type="binding site" evidence="8">
    <location>
        <position position="271"/>
    </location>
    <ligand>
        <name>Fe cation</name>
        <dbReference type="ChEBI" id="CHEBI:24875"/>
    </ligand>
</feature>
<dbReference type="PROSITE" id="PS51671">
    <property type="entry name" value="ACT"/>
    <property type="match status" value="1"/>
</dbReference>
<name>A0A7S1THL2_9RHOD</name>
<feature type="binding site" evidence="8">
    <location>
        <position position="316"/>
    </location>
    <ligand>
        <name>Fe cation</name>
        <dbReference type="ChEBI" id="CHEBI:24875"/>
    </ligand>
</feature>
<evidence type="ECO:0000256" key="8">
    <source>
        <dbReference type="PIRSR" id="PIRSR000336-1"/>
    </source>
</evidence>
<protein>
    <recommendedName>
        <fullName evidence="3">phenylalanine 4-monooxygenase</fullName>
        <ecNumber evidence="3">1.14.16.1</ecNumber>
    </recommendedName>
</protein>
<feature type="binding site" evidence="8">
    <location>
        <position position="276"/>
    </location>
    <ligand>
        <name>Fe cation</name>
        <dbReference type="ChEBI" id="CHEBI:24875"/>
    </ligand>
</feature>
<evidence type="ECO:0000259" key="10">
    <source>
        <dbReference type="PROSITE" id="PS51410"/>
    </source>
</evidence>
<evidence type="ECO:0000313" key="12">
    <source>
        <dbReference type="EMBL" id="CAD9236625.1"/>
    </source>
</evidence>
<evidence type="ECO:0000256" key="7">
    <source>
        <dbReference type="ARBA" id="ARBA00023033"/>
    </source>
</evidence>
<evidence type="ECO:0000256" key="1">
    <source>
        <dbReference type="ARBA" id="ARBA00001954"/>
    </source>
</evidence>
<dbReference type="InterPro" id="IPR036951">
    <property type="entry name" value="ArAA_hydroxylase_sf"/>
</dbReference>
<keyword evidence="6 8" id="KW-0408">Iron</keyword>
<organism evidence="12">
    <name type="scientific">Compsopogon caeruleus</name>
    <dbReference type="NCBI Taxonomy" id="31354"/>
    <lineage>
        <taxon>Eukaryota</taxon>
        <taxon>Rhodophyta</taxon>
        <taxon>Compsopogonophyceae</taxon>
        <taxon>Compsopogonales</taxon>
        <taxon>Compsopogonaceae</taxon>
        <taxon>Compsopogon</taxon>
    </lineage>
</organism>
<dbReference type="InterPro" id="IPR002912">
    <property type="entry name" value="ACT_dom"/>
</dbReference>
<keyword evidence="5" id="KW-0560">Oxidoreductase</keyword>
<evidence type="ECO:0000256" key="9">
    <source>
        <dbReference type="PIRSR" id="PIRSR601273-2"/>
    </source>
</evidence>
<feature type="domain" description="Biopterin-dependent aromatic amino acid hydroxylase family profile" evidence="10">
    <location>
        <begin position="92"/>
        <end position="439"/>
    </location>
</feature>
<dbReference type="PRINTS" id="PR00372">
    <property type="entry name" value="FYWHYDRXLASE"/>
</dbReference>
<evidence type="ECO:0000256" key="4">
    <source>
        <dbReference type="ARBA" id="ARBA00022723"/>
    </source>
</evidence>